<dbReference type="Gene3D" id="1.10.530.10">
    <property type="match status" value="1"/>
</dbReference>
<evidence type="ECO:0000313" key="2">
    <source>
        <dbReference type="EMBL" id="CAB4165873.1"/>
    </source>
</evidence>
<dbReference type="PANTHER" id="PTHR34408">
    <property type="entry name" value="FAMILY PROTEIN, PUTATIVE-RELATED"/>
    <property type="match status" value="1"/>
</dbReference>
<evidence type="ECO:0000313" key="3">
    <source>
        <dbReference type="EMBL" id="CAB4186897.1"/>
    </source>
</evidence>
<gene>
    <name evidence="3" type="ORF">UFOVP1146_243</name>
    <name evidence="4" type="ORF">UFOVP1638_322</name>
    <name evidence="1" type="ORF">UFOVP812_156</name>
    <name evidence="2" type="ORF">UFOVP818_409</name>
</gene>
<protein>
    <submittedName>
        <fullName evidence="2">COG3179 Predicted chitinase</fullName>
    </submittedName>
</protein>
<dbReference type="PANTHER" id="PTHR34408:SF1">
    <property type="entry name" value="GLYCOSYL HYDROLASE FAMILY 19 DOMAIN-CONTAINING PROTEIN HI_1415"/>
    <property type="match status" value="1"/>
</dbReference>
<reference evidence="2" key="1">
    <citation type="submission" date="2020-04" db="EMBL/GenBank/DDBJ databases">
        <authorList>
            <person name="Chiriac C."/>
            <person name="Salcher M."/>
            <person name="Ghai R."/>
            <person name="Kavagutti S V."/>
        </authorList>
    </citation>
    <scope>NUCLEOTIDE SEQUENCE</scope>
</reference>
<dbReference type="EMBL" id="LR796776">
    <property type="protein sequence ID" value="CAB4165873.1"/>
    <property type="molecule type" value="Genomic_DNA"/>
</dbReference>
<dbReference type="InterPro" id="IPR052354">
    <property type="entry name" value="Cell_Wall_Dynamics_Protein"/>
</dbReference>
<dbReference type="EMBL" id="LR797099">
    <property type="protein sequence ID" value="CAB4186897.1"/>
    <property type="molecule type" value="Genomic_DNA"/>
</dbReference>
<evidence type="ECO:0000313" key="1">
    <source>
        <dbReference type="EMBL" id="CAB4163887.1"/>
    </source>
</evidence>
<dbReference type="InterPro" id="IPR023346">
    <property type="entry name" value="Lysozyme-like_dom_sf"/>
</dbReference>
<dbReference type="SUPFAM" id="SSF53955">
    <property type="entry name" value="Lysozyme-like"/>
    <property type="match status" value="1"/>
</dbReference>
<proteinExistence type="predicted"/>
<dbReference type="EMBL" id="LR796758">
    <property type="protein sequence ID" value="CAB4163887.1"/>
    <property type="molecule type" value="Genomic_DNA"/>
</dbReference>
<name>A0A6J5P3A1_9CAUD</name>
<accession>A0A6J5P3A1</accession>
<dbReference type="EMBL" id="LR797502">
    <property type="protein sequence ID" value="CAB4221441.1"/>
    <property type="molecule type" value="Genomic_DNA"/>
</dbReference>
<organism evidence="2">
    <name type="scientific">uncultured Caudovirales phage</name>
    <dbReference type="NCBI Taxonomy" id="2100421"/>
    <lineage>
        <taxon>Viruses</taxon>
        <taxon>Duplodnaviria</taxon>
        <taxon>Heunggongvirae</taxon>
        <taxon>Uroviricota</taxon>
        <taxon>Caudoviricetes</taxon>
        <taxon>Peduoviridae</taxon>
        <taxon>Maltschvirus</taxon>
        <taxon>Maltschvirus maltsch</taxon>
    </lineage>
</organism>
<sequence>MENWSFDFTPEKLAQCSARNTDPAALFDALSAVLPRYEINTVDRVAAFLAQCGHESADFTVLRENLNYSAKGLHATWPTRFISEDAAVPYNRNPEAIANKVYSSRLGNGDETSGDGWLYRGRGAIQLTGKANYETFAESIGRTLEETVAYTETLEGAVESAAFFWNRNNLNTLADERNITAMTKKINGGTLGLEERKAHMIHNLEVLTA</sequence>
<evidence type="ECO:0000313" key="4">
    <source>
        <dbReference type="EMBL" id="CAB4221441.1"/>
    </source>
</evidence>